<dbReference type="OrthoDB" id="1933717at2759"/>
<dbReference type="AlphaFoldDB" id="A0A9P5BUI2"/>
<keyword evidence="2" id="KW-1185">Reference proteome</keyword>
<dbReference type="Gene3D" id="3.40.50.720">
    <property type="entry name" value="NAD(P)-binding Rossmann-like Domain"/>
    <property type="match status" value="1"/>
</dbReference>
<accession>A0A9P5BUI2</accession>
<reference evidence="1" key="1">
    <citation type="submission" date="2019-04" db="EMBL/GenBank/DDBJ databases">
        <title>Sequencing of skin fungus with MAO and IRED activity.</title>
        <authorList>
            <person name="Marsaioli A.J."/>
            <person name="Bonatto J.M.C."/>
            <person name="Reis Junior O."/>
        </authorList>
    </citation>
    <scope>NUCLEOTIDE SEQUENCE</scope>
    <source>
        <strain evidence="1">28M1</strain>
    </source>
</reference>
<evidence type="ECO:0000313" key="2">
    <source>
        <dbReference type="Proteomes" id="UP000758155"/>
    </source>
</evidence>
<dbReference type="EMBL" id="SWKV01000140">
    <property type="protein sequence ID" value="KAF3031502.1"/>
    <property type="molecule type" value="Genomic_DNA"/>
</dbReference>
<organism evidence="1 2">
    <name type="scientific">Didymella heteroderae</name>
    <dbReference type="NCBI Taxonomy" id="1769908"/>
    <lineage>
        <taxon>Eukaryota</taxon>
        <taxon>Fungi</taxon>
        <taxon>Dikarya</taxon>
        <taxon>Ascomycota</taxon>
        <taxon>Pezizomycotina</taxon>
        <taxon>Dothideomycetes</taxon>
        <taxon>Pleosporomycetidae</taxon>
        <taxon>Pleosporales</taxon>
        <taxon>Pleosporineae</taxon>
        <taxon>Didymellaceae</taxon>
        <taxon>Didymella</taxon>
    </lineage>
</organism>
<proteinExistence type="predicted"/>
<protein>
    <submittedName>
        <fullName evidence="1">Uncharacterized protein</fullName>
    </submittedName>
</protein>
<dbReference type="InterPro" id="IPR036291">
    <property type="entry name" value="NAD(P)-bd_dom_sf"/>
</dbReference>
<name>A0A9P5BUI2_9PLEO</name>
<evidence type="ECO:0000313" key="1">
    <source>
        <dbReference type="EMBL" id="KAF3031502.1"/>
    </source>
</evidence>
<dbReference type="Proteomes" id="UP000758155">
    <property type="component" value="Unassembled WGS sequence"/>
</dbReference>
<gene>
    <name evidence="1" type="ORF">E8E12_000854</name>
</gene>
<dbReference type="SUPFAM" id="SSF51735">
    <property type="entry name" value="NAD(P)-binding Rossmann-fold domains"/>
    <property type="match status" value="1"/>
</dbReference>
<comment type="caution">
    <text evidence="1">The sequence shown here is derived from an EMBL/GenBank/DDBJ whole genome shotgun (WGS) entry which is preliminary data.</text>
</comment>
<sequence>MPASSVPTLSAYQSAKLAQVKILEFLTAEEKRLDVVSVHPGTIDAGMFRSAGIDSSTMPMDTVDLPAHFLVWLSTSIARFLNVKTVWANWDVDELKAEAEESRAVRL</sequence>